<dbReference type="InterPro" id="IPR036909">
    <property type="entry name" value="Cyt_c-like_dom_sf"/>
</dbReference>
<reference evidence="7" key="1">
    <citation type="submission" date="2023-03" db="EMBL/GenBank/DDBJ databases">
        <title>Stygiobacter electus gen. nov., sp. nov., facultatively anaerobic thermotolerant bacterium of the class Ignavibacteria from a well of Yessentuki mineral water deposit.</title>
        <authorList>
            <person name="Podosokorskaya O.A."/>
            <person name="Elcheninov A.G."/>
            <person name="Petrova N.F."/>
            <person name="Zavarzina D.G."/>
            <person name="Kublanov I.V."/>
            <person name="Merkel A.Y."/>
        </authorList>
    </citation>
    <scope>NUCLEOTIDE SEQUENCE</scope>
    <source>
        <strain evidence="7">09-Me</strain>
    </source>
</reference>
<gene>
    <name evidence="7" type="ORF">P0M35_09605</name>
</gene>
<organism evidence="7 8">
    <name type="scientific">Stygiobacter electus</name>
    <dbReference type="NCBI Taxonomy" id="3032292"/>
    <lineage>
        <taxon>Bacteria</taxon>
        <taxon>Pseudomonadati</taxon>
        <taxon>Ignavibacteriota</taxon>
        <taxon>Ignavibacteria</taxon>
        <taxon>Ignavibacteriales</taxon>
        <taxon>Melioribacteraceae</taxon>
        <taxon>Stygiobacter</taxon>
    </lineage>
</organism>
<evidence type="ECO:0000259" key="6">
    <source>
        <dbReference type="PROSITE" id="PS51007"/>
    </source>
</evidence>
<dbReference type="GO" id="GO:0046872">
    <property type="term" value="F:metal ion binding"/>
    <property type="evidence" value="ECO:0007669"/>
    <property type="project" value="UniProtKB-KW"/>
</dbReference>
<dbReference type="InterPro" id="IPR021776">
    <property type="entry name" value="ActD"/>
</dbReference>
<evidence type="ECO:0000256" key="1">
    <source>
        <dbReference type="ARBA" id="ARBA00022617"/>
    </source>
</evidence>
<evidence type="ECO:0000256" key="3">
    <source>
        <dbReference type="ARBA" id="ARBA00023004"/>
    </source>
</evidence>
<evidence type="ECO:0000256" key="5">
    <source>
        <dbReference type="SAM" id="Phobius"/>
    </source>
</evidence>
<evidence type="ECO:0000256" key="2">
    <source>
        <dbReference type="ARBA" id="ARBA00022723"/>
    </source>
</evidence>
<keyword evidence="1 4" id="KW-0349">Heme</keyword>
<evidence type="ECO:0000313" key="8">
    <source>
        <dbReference type="Proteomes" id="UP001221302"/>
    </source>
</evidence>
<accession>A0AAE3TDC9</accession>
<evidence type="ECO:0000256" key="4">
    <source>
        <dbReference type="PROSITE-ProRule" id="PRU00433"/>
    </source>
</evidence>
<dbReference type="SUPFAM" id="SSF46626">
    <property type="entry name" value="Cytochrome c"/>
    <property type="match status" value="1"/>
</dbReference>
<sequence>MNEKILYGYSALFDKPNDVLKAAKSIAEKGFEKYDVNTPYPLHGMNKAMKLKPSKLGYVSLIVGLSGALAAILTMWWMNAVDYPIVYGGKPYFSFPAYIPVVFEVTVLSASIATVLTMLFIFFKFPNNSHPLQGTDYLKQVSSDKYGIIILADDKKFNEEEIESLFKELNAVTISPIYWDNEEINHKHKIFEPKFVIFLIAVAILNSGAVYFVYNKLLYMQPFNWMMNQQRQNVQQKSLIYSDGFGMRKPVEGTIARGHLPYQFVGNPDLAGEKLINPIPVSKASLKLGQEKFDTYCSPCHDYHGTGQSRLRGQFPNPPSLHSDKVRNWSDGRIFAVITEGQNVMPSYSTQLTEDERWAVINYIRVLQRAMNAKESDLK</sequence>
<dbReference type="PANTHER" id="PTHR40394">
    <property type="entry name" value="LIPOPROTEIN-RELATED"/>
    <property type="match status" value="1"/>
</dbReference>
<feature type="transmembrane region" description="Helical" evidence="5">
    <location>
        <begin position="97"/>
        <end position="123"/>
    </location>
</feature>
<feature type="transmembrane region" description="Helical" evidence="5">
    <location>
        <begin position="56"/>
        <end position="77"/>
    </location>
</feature>
<dbReference type="Gene3D" id="1.10.760.10">
    <property type="entry name" value="Cytochrome c-like domain"/>
    <property type="match status" value="1"/>
</dbReference>
<keyword evidence="5" id="KW-1133">Transmembrane helix</keyword>
<feature type="transmembrane region" description="Helical" evidence="5">
    <location>
        <begin position="195"/>
        <end position="214"/>
    </location>
</feature>
<keyword evidence="5" id="KW-0472">Membrane</keyword>
<keyword evidence="3 4" id="KW-0408">Iron</keyword>
<comment type="caution">
    <text evidence="7">The sequence shown here is derived from an EMBL/GenBank/DDBJ whole genome shotgun (WGS) entry which is preliminary data.</text>
</comment>
<dbReference type="GO" id="GO:0009055">
    <property type="term" value="F:electron transfer activity"/>
    <property type="evidence" value="ECO:0007669"/>
    <property type="project" value="InterPro"/>
</dbReference>
<dbReference type="PANTHER" id="PTHR40394:SF2">
    <property type="entry name" value="QUINOL:CYTOCHROME C OXIDOREDUCTASE MEMBRANE PROTEIN"/>
    <property type="match status" value="1"/>
</dbReference>
<dbReference type="RefSeq" id="WP_321536177.1">
    <property type="nucleotide sequence ID" value="NZ_JARGDL010000013.1"/>
</dbReference>
<dbReference type="InterPro" id="IPR009056">
    <property type="entry name" value="Cyt_c-like_dom"/>
</dbReference>
<dbReference type="PROSITE" id="PS51007">
    <property type="entry name" value="CYTC"/>
    <property type="match status" value="1"/>
</dbReference>
<keyword evidence="5" id="KW-0812">Transmembrane</keyword>
<keyword evidence="2 4" id="KW-0479">Metal-binding</keyword>
<dbReference type="EMBL" id="JARGDL010000013">
    <property type="protein sequence ID" value="MDF1612406.1"/>
    <property type="molecule type" value="Genomic_DNA"/>
</dbReference>
<name>A0AAE3TDC9_9BACT</name>
<dbReference type="GO" id="GO:0020037">
    <property type="term" value="F:heme binding"/>
    <property type="evidence" value="ECO:0007669"/>
    <property type="project" value="InterPro"/>
</dbReference>
<keyword evidence="8" id="KW-1185">Reference proteome</keyword>
<dbReference type="AlphaFoldDB" id="A0AAE3TDC9"/>
<dbReference type="Proteomes" id="UP001221302">
    <property type="component" value="Unassembled WGS sequence"/>
</dbReference>
<dbReference type="Pfam" id="PF11821">
    <property type="entry name" value="ActD"/>
    <property type="match status" value="1"/>
</dbReference>
<proteinExistence type="predicted"/>
<feature type="domain" description="Cytochrome c" evidence="6">
    <location>
        <begin position="284"/>
        <end position="368"/>
    </location>
</feature>
<protein>
    <submittedName>
        <fullName evidence="7">DUF3341 domain-containing protein</fullName>
    </submittedName>
</protein>
<evidence type="ECO:0000313" key="7">
    <source>
        <dbReference type="EMBL" id="MDF1612406.1"/>
    </source>
</evidence>
<dbReference type="Pfam" id="PF13442">
    <property type="entry name" value="Cytochrome_CBB3"/>
    <property type="match status" value="1"/>
</dbReference>